<keyword evidence="1" id="KW-0547">Nucleotide-binding</keyword>
<proteinExistence type="predicted"/>
<comment type="caution">
    <text evidence="5">The sequence shown here is derived from an EMBL/GenBank/DDBJ whole genome shotgun (WGS) entry which is preliminary data.</text>
</comment>
<keyword evidence="6" id="KW-1185">Reference proteome</keyword>
<dbReference type="InterPro" id="IPR006500">
    <property type="entry name" value="Helicase_put_C_phage/plasmid"/>
</dbReference>
<dbReference type="PANTHER" id="PTHR35372:SF2">
    <property type="entry name" value="SF3 HELICASE DOMAIN-CONTAINING PROTEIN"/>
    <property type="match status" value="1"/>
</dbReference>
<dbReference type="EMBL" id="SRPJ01000001">
    <property type="protein sequence ID" value="TGN28239.1"/>
    <property type="molecule type" value="Genomic_DNA"/>
</dbReference>
<accession>A0A4Z1BTN2</accession>
<dbReference type="InterPro" id="IPR014015">
    <property type="entry name" value="Helicase_SF3_DNA-vir"/>
</dbReference>
<dbReference type="GO" id="GO:0005524">
    <property type="term" value="F:ATP binding"/>
    <property type="evidence" value="ECO:0007669"/>
    <property type="project" value="UniProtKB-KW"/>
</dbReference>
<dbReference type="Pfam" id="PF08706">
    <property type="entry name" value="D5_N"/>
    <property type="match status" value="1"/>
</dbReference>
<dbReference type="RefSeq" id="WP_126565143.1">
    <property type="nucleotide sequence ID" value="NZ_BMCY01000001.1"/>
</dbReference>
<dbReference type="NCBIfam" id="TIGR01613">
    <property type="entry name" value="primase_Cterm"/>
    <property type="match status" value="1"/>
</dbReference>
<dbReference type="Gene3D" id="3.40.50.300">
    <property type="entry name" value="P-loop containing nucleotide triphosphate hydrolases"/>
    <property type="match status" value="1"/>
</dbReference>
<evidence type="ECO:0000313" key="5">
    <source>
        <dbReference type="EMBL" id="TGN28239.1"/>
    </source>
</evidence>
<organism evidence="5 6">
    <name type="scientific">Staphylococcus pragensis</name>
    <dbReference type="NCBI Taxonomy" id="1611836"/>
    <lineage>
        <taxon>Bacteria</taxon>
        <taxon>Bacillati</taxon>
        <taxon>Bacillota</taxon>
        <taxon>Bacilli</taxon>
        <taxon>Bacillales</taxon>
        <taxon>Staphylococcaceae</taxon>
        <taxon>Staphylococcus</taxon>
    </lineage>
</organism>
<dbReference type="InterPro" id="IPR014818">
    <property type="entry name" value="Phage/plasmid_primase_P4_C"/>
</dbReference>
<gene>
    <name evidence="5" type="ORF">E2558_01015</name>
</gene>
<dbReference type="AlphaFoldDB" id="A0A4Z1BTN2"/>
<dbReference type="GO" id="GO:0016787">
    <property type="term" value="F:hydrolase activity"/>
    <property type="evidence" value="ECO:0007669"/>
    <property type="project" value="UniProtKB-KW"/>
</dbReference>
<evidence type="ECO:0000256" key="2">
    <source>
        <dbReference type="ARBA" id="ARBA00022801"/>
    </source>
</evidence>
<dbReference type="InterPro" id="IPR051620">
    <property type="entry name" value="ORF904-like_C"/>
</dbReference>
<dbReference type="Pfam" id="PF19263">
    <property type="entry name" value="DUF5906"/>
    <property type="match status" value="1"/>
</dbReference>
<dbReference type="PANTHER" id="PTHR35372">
    <property type="entry name" value="ATP BINDING PROTEIN-RELATED"/>
    <property type="match status" value="1"/>
</dbReference>
<evidence type="ECO:0000313" key="6">
    <source>
        <dbReference type="Proteomes" id="UP000297459"/>
    </source>
</evidence>
<dbReference type="InterPro" id="IPR027417">
    <property type="entry name" value="P-loop_NTPase"/>
</dbReference>
<keyword evidence="2" id="KW-0378">Hydrolase</keyword>
<dbReference type="InterPro" id="IPR045455">
    <property type="entry name" value="NrS-1_pol-like_helicase"/>
</dbReference>
<dbReference type="SUPFAM" id="SSF52540">
    <property type="entry name" value="P-loop containing nucleoside triphosphate hydrolases"/>
    <property type="match status" value="1"/>
</dbReference>
<evidence type="ECO:0000259" key="4">
    <source>
        <dbReference type="PROSITE" id="PS51206"/>
    </source>
</evidence>
<dbReference type="PROSITE" id="PS51206">
    <property type="entry name" value="SF3_HELICASE_1"/>
    <property type="match status" value="1"/>
</dbReference>
<evidence type="ECO:0000256" key="1">
    <source>
        <dbReference type="ARBA" id="ARBA00022741"/>
    </source>
</evidence>
<keyword evidence="3" id="KW-0067">ATP-binding</keyword>
<feature type="domain" description="SF3 helicase" evidence="4">
    <location>
        <begin position="156"/>
        <end position="316"/>
    </location>
</feature>
<sequence>MADIHNISEKLIEEYQKSIDEDDKFNHTKFSRLLSNKYNMVMIDGNIHFFNGKYYQHLDEDTIRQITFLEMPQIKEHQNREVFYKIKAMSINFEEKKLEPHKLVVNNGVLNLKTNELLDDSPQHISTSKVDVYFDPDAKSETLENFIKSVSDEDEHIEKLIYQIIAYCLYKENFLEKTFFFYSMGTKNKNGSNGKSTLLQLIHNFIGRRNTTALKFKDLGHEFKPARLMGKMINIDDDMDNTFIKDTGNFKSIATGRTINVNPKGKQDFDFIPHNKLLFAGNNIPPASDKTYGFYRRMIIVPMKRTFGKGGYKKELGLDEKLNQPQVMSALLNKCLEHLPELLKTGEFIQVDESDQLIESYQYENEPVRHFLDMEGNRPIHPVDGRAREVAYEIYRQWAKRYGYEVMKVHNFTKELVRLGYTVERVRSPYKGYGIDFYHKNSEVLYDVAPHDIDDKYNDKTNIIEPRKGSNLYKKIKSLYRE</sequence>
<name>A0A4Z1BTN2_9STAP</name>
<reference evidence="5 6" key="1">
    <citation type="submission" date="2019-04" db="EMBL/GenBank/DDBJ databases">
        <title>Genomic characterization of Staphylococcus petrasii strains.</title>
        <authorList>
            <person name="Vrbovska V."/>
            <person name="Kovarovic V."/>
            <person name="Maslanova I."/>
            <person name="Indrakova A."/>
            <person name="Petras P."/>
            <person name="Sedo O."/>
            <person name="Svec P."/>
            <person name="Fisarova L."/>
            <person name="Sedlacek I."/>
            <person name="Doskar J."/>
            <person name="Pantucek R."/>
        </authorList>
    </citation>
    <scope>NUCLEOTIDE SEQUENCE [LARGE SCALE GENOMIC DNA]</scope>
    <source>
        <strain evidence="5 6">CCM 8529</strain>
    </source>
</reference>
<protein>
    <submittedName>
        <fullName evidence="5">DNA primase</fullName>
    </submittedName>
</protein>
<dbReference type="SMART" id="SM00885">
    <property type="entry name" value="D5_N"/>
    <property type="match status" value="1"/>
</dbReference>
<dbReference type="Proteomes" id="UP000297459">
    <property type="component" value="Unassembled WGS sequence"/>
</dbReference>
<evidence type="ECO:0000256" key="3">
    <source>
        <dbReference type="ARBA" id="ARBA00022840"/>
    </source>
</evidence>